<keyword evidence="2" id="KW-0378">Hydrolase</keyword>
<dbReference type="Pfam" id="PF10103">
    <property type="entry name" value="Zincin_2"/>
    <property type="match status" value="1"/>
</dbReference>
<organism evidence="2 3">
    <name type="scientific">Rothia aeria F0184</name>
    <dbReference type="NCBI Taxonomy" id="888019"/>
    <lineage>
        <taxon>Bacteria</taxon>
        <taxon>Bacillati</taxon>
        <taxon>Actinomycetota</taxon>
        <taxon>Actinomycetes</taxon>
        <taxon>Micrococcales</taxon>
        <taxon>Micrococcaceae</taxon>
        <taxon>Rothia</taxon>
    </lineage>
</organism>
<dbReference type="InterPro" id="IPR042271">
    <property type="entry name" value="Zinicin_2_N"/>
</dbReference>
<comment type="caution">
    <text evidence="2">The sequence shown here is derived from an EMBL/GenBank/DDBJ whole genome shotgun (WGS) entry which is preliminary data.</text>
</comment>
<feature type="compositionally biased region" description="Polar residues" evidence="1">
    <location>
        <begin position="54"/>
        <end position="66"/>
    </location>
</feature>
<dbReference type="PANTHER" id="PTHR39420:SF2">
    <property type="entry name" value="HYDROLASE"/>
    <property type="match status" value="1"/>
</dbReference>
<dbReference type="Gene3D" id="1.20.150.30">
    <property type="entry name" value="Zincin-like metallopeptidase, N-terminal domain"/>
    <property type="match status" value="1"/>
</dbReference>
<dbReference type="GO" id="GO:0016787">
    <property type="term" value="F:hydrolase activity"/>
    <property type="evidence" value="ECO:0007669"/>
    <property type="project" value="UniProtKB-KW"/>
</dbReference>
<dbReference type="HOGENOM" id="CLU_031872_1_0_11"/>
<feature type="compositionally biased region" description="Low complexity" evidence="1">
    <location>
        <begin position="20"/>
        <end position="29"/>
    </location>
</feature>
<name>U7V1I1_9MICC</name>
<feature type="region of interest" description="Disordered" evidence="1">
    <location>
        <begin position="15"/>
        <end position="72"/>
    </location>
</feature>
<dbReference type="InterPro" id="IPR018766">
    <property type="entry name" value="Zinicin_2"/>
</dbReference>
<reference evidence="2 3" key="1">
    <citation type="submission" date="2013-08" db="EMBL/GenBank/DDBJ databases">
        <authorList>
            <person name="Weinstock G."/>
            <person name="Sodergren E."/>
            <person name="Wylie T."/>
            <person name="Fulton L."/>
            <person name="Fulton R."/>
            <person name="Fronick C."/>
            <person name="O'Laughlin M."/>
            <person name="Godfrey J."/>
            <person name="Miner T."/>
            <person name="Herter B."/>
            <person name="Appelbaum E."/>
            <person name="Cordes M."/>
            <person name="Lek S."/>
            <person name="Wollam A."/>
            <person name="Pepin K.H."/>
            <person name="Palsikar V.B."/>
            <person name="Mitreva M."/>
            <person name="Wilson R.K."/>
        </authorList>
    </citation>
    <scope>NUCLEOTIDE SEQUENCE [LARGE SCALE GENOMIC DNA]</scope>
    <source>
        <strain evidence="2 3">F0184</strain>
    </source>
</reference>
<accession>U7V1I1</accession>
<evidence type="ECO:0000313" key="3">
    <source>
        <dbReference type="Proteomes" id="UP000017174"/>
    </source>
</evidence>
<dbReference type="PATRIC" id="fig|888019.4.peg.1542"/>
<gene>
    <name evidence="2" type="ORF">HMPREF0742_01825</name>
</gene>
<dbReference type="EMBL" id="AXZG01000053">
    <property type="protein sequence ID" value="ERT65435.1"/>
    <property type="molecule type" value="Genomic_DNA"/>
</dbReference>
<evidence type="ECO:0000313" key="2">
    <source>
        <dbReference type="EMBL" id="ERT65435.1"/>
    </source>
</evidence>
<dbReference type="Proteomes" id="UP000017174">
    <property type="component" value="Unassembled WGS sequence"/>
</dbReference>
<proteinExistence type="predicted"/>
<feature type="compositionally biased region" description="Basic and acidic residues" evidence="1">
    <location>
        <begin position="33"/>
        <end position="47"/>
    </location>
</feature>
<protein>
    <submittedName>
        <fullName evidence="2">Putative hydrolase</fullName>
    </submittedName>
</protein>
<sequence length="485" mass="53934">MGFLYARALYDGTKGYTMTNSPNNNNPGNGDSGDGRDPLEDFLKKMQESGFDPSDNNNPLGASSLNPEDLKNMGLPFDPSMMQGILEQMNTMFSINATPGSTPEQGVNWTGVKDQARRMIAADSDPSIAENLKQAAADAAHLADLWLDSVTVFERHNIPVEAWSKAEWLDASFNSWREMVEPVAAEVTQAMVLPGTDNVPEELSQLLGNSGFLNNLGSTFFGIQMAQALASLAKEVYSSTDIGFPLAPGRTALLPNGFKTLGDEIEVPAQEVLLYLAVRESALIRLHRTNPWLREDIMALVSRYARGIRVDMNRIQDAASQVNMHDPEAVQEAFEGGMFNPQRTEDQELAVERLEALLALIEGWVSFVADQATQNLPKAPQIAETFARRRVEGGPSEQVFETLVGLEIRPRMVREATAFWRDYDEKHGYEARDNLWLAPETLPTAKELENFKKYEDRVSEQLSFDDVDFDSELKKLLDGGYDDNK</sequence>
<dbReference type="SUPFAM" id="SSF55486">
    <property type="entry name" value="Metalloproteases ('zincins'), catalytic domain"/>
    <property type="match status" value="1"/>
</dbReference>
<dbReference type="AlphaFoldDB" id="U7V1I1"/>
<dbReference type="NCBIfam" id="TIGR03624">
    <property type="entry name" value="putative hydrolase"/>
    <property type="match status" value="1"/>
</dbReference>
<evidence type="ECO:0000256" key="1">
    <source>
        <dbReference type="SAM" id="MobiDB-lite"/>
    </source>
</evidence>
<dbReference type="PANTHER" id="PTHR39420">
    <property type="match status" value="1"/>
</dbReference>